<accession>A0A094WLE9</accession>
<dbReference type="EMBL" id="JALP01000011">
    <property type="protein sequence ID" value="THG92224.1"/>
    <property type="molecule type" value="Genomic_DNA"/>
</dbReference>
<keyword evidence="3" id="KW-1185">Reference proteome</keyword>
<dbReference type="RefSeq" id="WP_003322236.1">
    <property type="nucleotide sequence ID" value="NZ_ALPT02000048.1"/>
</dbReference>
<evidence type="ECO:0000313" key="4">
    <source>
        <dbReference type="Proteomes" id="UP000297014"/>
    </source>
</evidence>
<reference evidence="2 4" key="2">
    <citation type="submission" date="2014-01" db="EMBL/GenBank/DDBJ databases">
        <title>Draft genome sequencing of Bacillus alcalophilus CGMCC 1.3604.</title>
        <authorList>
            <person name="Yang J."/>
            <person name="Diao L."/>
            <person name="Yang S."/>
        </authorList>
    </citation>
    <scope>NUCLEOTIDE SEQUENCE [LARGE SCALE GENOMIC DNA]</scope>
    <source>
        <strain evidence="2 4">CGMCC 1.3604</strain>
    </source>
</reference>
<dbReference type="Proteomes" id="UP000297014">
    <property type="component" value="Unassembled WGS sequence"/>
</dbReference>
<dbReference type="InterPro" id="IPR010461">
    <property type="entry name" value="ComK"/>
</dbReference>
<gene>
    <name evidence="2" type="ORF">AJ85_14180</name>
    <name evidence="1" type="ORF">BALCAV_0214315</name>
</gene>
<dbReference type="AlphaFoldDB" id="A0A094WLE9"/>
<reference evidence="1 3" key="1">
    <citation type="journal article" date="2014" name="Genome Announc.">
        <title>Draft Genome Sequence of Bacillus alcalophilus AV1934, a Classic Alkaliphile Isolated from Human Feces in 1934.</title>
        <authorList>
            <person name="Attie O."/>
            <person name="Jayaprakash A."/>
            <person name="Shah H."/>
            <person name="Paulsen I.T."/>
            <person name="Morino M."/>
            <person name="Takahashi Y."/>
            <person name="Narumi I."/>
            <person name="Sachidanandam R."/>
            <person name="Satoh K."/>
            <person name="Ito M."/>
            <person name="Krulwich T.A."/>
        </authorList>
    </citation>
    <scope>NUCLEOTIDE SEQUENCE [LARGE SCALE GENOMIC DNA]</scope>
    <source>
        <strain evidence="1 3">AV1934</strain>
    </source>
</reference>
<proteinExistence type="predicted"/>
<dbReference type="eggNOG" id="COG4903">
    <property type="taxonomic scope" value="Bacteria"/>
</dbReference>
<dbReference type="EMBL" id="ALPT02000048">
    <property type="protein sequence ID" value="KGA96733.1"/>
    <property type="molecule type" value="Genomic_DNA"/>
</dbReference>
<protein>
    <recommendedName>
        <fullName evidence="5">Competence protein</fullName>
    </recommendedName>
</protein>
<evidence type="ECO:0008006" key="5">
    <source>
        <dbReference type="Google" id="ProtNLM"/>
    </source>
</evidence>
<dbReference type="GO" id="GO:0030420">
    <property type="term" value="P:establishment of competence for transformation"/>
    <property type="evidence" value="ECO:0007669"/>
    <property type="project" value="InterPro"/>
</dbReference>
<dbReference type="STRING" id="1218173.BALCAV_0214315"/>
<dbReference type="Proteomes" id="UP000002754">
    <property type="component" value="Unassembled WGS sequence"/>
</dbReference>
<dbReference type="Pfam" id="PF06338">
    <property type="entry name" value="ComK"/>
    <property type="match status" value="1"/>
</dbReference>
<comment type="caution">
    <text evidence="1">The sequence shown here is derived from an EMBL/GenBank/DDBJ whole genome shotgun (WGS) entry which is preliminary data.</text>
</comment>
<organism evidence="1 3">
    <name type="scientific">Alkalihalobacillus alcalophilus ATCC 27647 = CGMCC 1.3604</name>
    <dbReference type="NCBI Taxonomy" id="1218173"/>
    <lineage>
        <taxon>Bacteria</taxon>
        <taxon>Bacillati</taxon>
        <taxon>Bacillota</taxon>
        <taxon>Bacilli</taxon>
        <taxon>Bacillales</taxon>
        <taxon>Bacillaceae</taxon>
        <taxon>Alkalihalobacillus</taxon>
    </lineage>
</organism>
<dbReference type="OrthoDB" id="2417337at2"/>
<evidence type="ECO:0000313" key="1">
    <source>
        <dbReference type="EMBL" id="KGA96733.1"/>
    </source>
</evidence>
<sequence length="158" mass="18316">MQVIDDYLINAETFIIEPIYGEFGQLFSKVHEERGSYIVKKKPINLIKESCLYYGAGYKGRLDSSIKATGFQKKVPICIFEGQKIFFFPLGSPNNDDSSWVAHYHVEKVTSIGPQLSYIYFMNRLKIEVPFSKAVIEGEVMRTAQLRFIMLKRWNEEN</sequence>
<evidence type="ECO:0000313" key="3">
    <source>
        <dbReference type="Proteomes" id="UP000002754"/>
    </source>
</evidence>
<evidence type="ECO:0000313" key="2">
    <source>
        <dbReference type="EMBL" id="THG92224.1"/>
    </source>
</evidence>
<name>A0A094WLE9_ALKAL</name>